<dbReference type="PROSITE" id="PS51257">
    <property type="entry name" value="PROKAR_LIPOPROTEIN"/>
    <property type="match status" value="1"/>
</dbReference>
<dbReference type="EMBL" id="LT629734">
    <property type="protein sequence ID" value="SDR74896.1"/>
    <property type="molecule type" value="Genomic_DNA"/>
</dbReference>
<dbReference type="GO" id="GO:1904680">
    <property type="term" value="F:peptide transmembrane transporter activity"/>
    <property type="evidence" value="ECO:0007669"/>
    <property type="project" value="TreeGrafter"/>
</dbReference>
<dbReference type="Pfam" id="PF00496">
    <property type="entry name" value="SBP_bac_5"/>
    <property type="match status" value="1"/>
</dbReference>
<reference evidence="4" key="1">
    <citation type="submission" date="2016-10" db="EMBL/GenBank/DDBJ databases">
        <authorList>
            <person name="Varghese N."/>
            <person name="Submissions S."/>
        </authorList>
    </citation>
    <scope>NUCLEOTIDE SEQUENCE [LARGE SCALE GENOMIC DNA]</scope>
    <source>
        <strain evidence="4">DSM 22965</strain>
    </source>
</reference>
<dbReference type="STRING" id="684552.SAMN04489719_0645"/>
<feature type="domain" description="Solute-binding protein family 5" evidence="2">
    <location>
        <begin position="109"/>
        <end position="503"/>
    </location>
</feature>
<sequence length="603" mass="64189">MTNIIRRRGRAIAGLAIGTAAMVALAGCTTGGTPAPSESGDGEATGGTISIAQTNAATALNSGTPDSNLNTNGMVDYLMGAGTGPGSFFYVDNEFNIVPDETNGTIELVSDDPLVVQYTLDPEAVWSDGTPMSTTDLLLSWAIGSGYYDDATYAEDGTVSEGNVYFQLAGSTAGLDTTEFPEIDEEAGTLTLTYGEPYVDWNLVNLINKPAHVFAEAAGFGSVEELATFLEETPAGDPEAPAEPNEQLSALAELWNTGYNITAMPEDEGLLVGAGMWIPKDFQADDGGFISFEPNPEWRGEMAPSFDELIIRFIGDPNAQITALQNGEVHVIEPQPSADTIAAIEAFNGTLIQGSQLSYDHLDLTMNSEVFSDPAVREAFLLTVPRQQILESIVTPVQPDAEVLNSQQFVTNQPQYQDAVAANGYSDYAEPDIERARELLGGATPTVSILYNTNNPNRVDAFQLIQASAAEAGFNVEDAGSPDWSSLLGSGNYDASIFGWISPGVGYASLPQIWKTNGGGNYNGYSNAEVDALADESQVTIGDEERLTEIMIEIDRLSREDFYGLPLFQTPGLVATNGAVDGVVYNGGQTGAIWNTWEWSLVG</sequence>
<evidence type="ECO:0000313" key="4">
    <source>
        <dbReference type="Proteomes" id="UP000199649"/>
    </source>
</evidence>
<evidence type="ECO:0000313" key="3">
    <source>
        <dbReference type="EMBL" id="SDR74896.1"/>
    </source>
</evidence>
<feature type="signal peptide" evidence="1">
    <location>
        <begin position="1"/>
        <end position="26"/>
    </location>
</feature>
<dbReference type="GO" id="GO:0015833">
    <property type="term" value="P:peptide transport"/>
    <property type="evidence" value="ECO:0007669"/>
    <property type="project" value="TreeGrafter"/>
</dbReference>
<evidence type="ECO:0000256" key="1">
    <source>
        <dbReference type="SAM" id="SignalP"/>
    </source>
</evidence>
<dbReference type="Gene3D" id="3.40.190.10">
    <property type="entry name" value="Periplasmic binding protein-like II"/>
    <property type="match status" value="1"/>
</dbReference>
<dbReference type="PIRSF" id="PIRSF002741">
    <property type="entry name" value="MppA"/>
    <property type="match status" value="1"/>
</dbReference>
<dbReference type="InterPro" id="IPR000914">
    <property type="entry name" value="SBP_5_dom"/>
</dbReference>
<gene>
    <name evidence="3" type="ORF">SAMN04489719_0645</name>
</gene>
<dbReference type="GO" id="GO:0043190">
    <property type="term" value="C:ATP-binding cassette (ABC) transporter complex"/>
    <property type="evidence" value="ECO:0007669"/>
    <property type="project" value="InterPro"/>
</dbReference>
<keyword evidence="4" id="KW-1185">Reference proteome</keyword>
<organism evidence="3 4">
    <name type="scientific">Agrococcus carbonis</name>
    <dbReference type="NCBI Taxonomy" id="684552"/>
    <lineage>
        <taxon>Bacteria</taxon>
        <taxon>Bacillati</taxon>
        <taxon>Actinomycetota</taxon>
        <taxon>Actinomycetes</taxon>
        <taxon>Micrococcales</taxon>
        <taxon>Microbacteriaceae</taxon>
        <taxon>Agrococcus</taxon>
    </lineage>
</organism>
<dbReference type="RefSeq" id="WP_231945561.1">
    <property type="nucleotide sequence ID" value="NZ_LT629734.1"/>
</dbReference>
<dbReference type="InterPro" id="IPR030678">
    <property type="entry name" value="Peptide/Ni-bd"/>
</dbReference>
<evidence type="ECO:0000259" key="2">
    <source>
        <dbReference type="Pfam" id="PF00496"/>
    </source>
</evidence>
<dbReference type="PANTHER" id="PTHR30290">
    <property type="entry name" value="PERIPLASMIC BINDING COMPONENT OF ABC TRANSPORTER"/>
    <property type="match status" value="1"/>
</dbReference>
<protein>
    <submittedName>
        <fullName evidence="3">Peptide/nickel transport system substrate-binding protein</fullName>
    </submittedName>
</protein>
<name>A0A1H1LK25_9MICO</name>
<dbReference type="InterPro" id="IPR039424">
    <property type="entry name" value="SBP_5"/>
</dbReference>
<dbReference type="SUPFAM" id="SSF53850">
    <property type="entry name" value="Periplasmic binding protein-like II"/>
    <property type="match status" value="1"/>
</dbReference>
<keyword evidence="1" id="KW-0732">Signal</keyword>
<accession>A0A1H1LK25</accession>
<dbReference type="CDD" id="cd08501">
    <property type="entry name" value="PBP2_Lpqw"/>
    <property type="match status" value="1"/>
</dbReference>
<proteinExistence type="predicted"/>
<dbReference type="GO" id="GO:0042597">
    <property type="term" value="C:periplasmic space"/>
    <property type="evidence" value="ECO:0007669"/>
    <property type="project" value="UniProtKB-ARBA"/>
</dbReference>
<feature type="chain" id="PRO_5009253606" evidence="1">
    <location>
        <begin position="27"/>
        <end position="603"/>
    </location>
</feature>
<dbReference type="PANTHER" id="PTHR30290:SF65">
    <property type="entry name" value="MONOACYL PHOSPHATIDYLINOSITOL TETRAMANNOSIDE-BINDING PROTEIN LPQW-RELATED"/>
    <property type="match status" value="1"/>
</dbReference>
<dbReference type="Gene3D" id="3.10.105.10">
    <property type="entry name" value="Dipeptide-binding Protein, Domain 3"/>
    <property type="match status" value="1"/>
</dbReference>
<dbReference type="AlphaFoldDB" id="A0A1H1LK25"/>
<dbReference type="Proteomes" id="UP000199649">
    <property type="component" value="Chromosome I"/>
</dbReference>